<evidence type="ECO:0000313" key="2">
    <source>
        <dbReference type="Proteomes" id="UP000314294"/>
    </source>
</evidence>
<sequence>MLDDRFISTWLLSPSMFWVKLKRETMILQLLTQTVGTTAHTCKGEPGEVGGQGGQGVHLEQRQATEKPLLIQYYICVVQPVVRSKRVVTAVMNWQQKRGLALWMFCRVGPEPGTRLQ</sequence>
<comment type="caution">
    <text evidence="1">The sequence shown here is derived from an EMBL/GenBank/DDBJ whole genome shotgun (WGS) entry which is preliminary data.</text>
</comment>
<evidence type="ECO:0000313" key="1">
    <source>
        <dbReference type="EMBL" id="TNN81463.1"/>
    </source>
</evidence>
<reference evidence="1 2" key="1">
    <citation type="submission" date="2019-03" db="EMBL/GenBank/DDBJ databases">
        <title>First draft genome of Liparis tanakae, snailfish: a comprehensive survey of snailfish specific genes.</title>
        <authorList>
            <person name="Kim W."/>
            <person name="Song I."/>
            <person name="Jeong J.-H."/>
            <person name="Kim D."/>
            <person name="Kim S."/>
            <person name="Ryu S."/>
            <person name="Song J.Y."/>
            <person name="Lee S.K."/>
        </authorList>
    </citation>
    <scope>NUCLEOTIDE SEQUENCE [LARGE SCALE GENOMIC DNA]</scope>
    <source>
        <tissue evidence="1">Muscle</tissue>
    </source>
</reference>
<organism evidence="1 2">
    <name type="scientific">Liparis tanakae</name>
    <name type="common">Tanaka's snailfish</name>
    <dbReference type="NCBI Taxonomy" id="230148"/>
    <lineage>
        <taxon>Eukaryota</taxon>
        <taxon>Metazoa</taxon>
        <taxon>Chordata</taxon>
        <taxon>Craniata</taxon>
        <taxon>Vertebrata</taxon>
        <taxon>Euteleostomi</taxon>
        <taxon>Actinopterygii</taxon>
        <taxon>Neopterygii</taxon>
        <taxon>Teleostei</taxon>
        <taxon>Neoteleostei</taxon>
        <taxon>Acanthomorphata</taxon>
        <taxon>Eupercaria</taxon>
        <taxon>Perciformes</taxon>
        <taxon>Cottioidei</taxon>
        <taxon>Cottales</taxon>
        <taxon>Liparidae</taxon>
        <taxon>Liparis</taxon>
    </lineage>
</organism>
<accession>A0A4Z2IW53</accession>
<dbReference type="Proteomes" id="UP000314294">
    <property type="component" value="Unassembled WGS sequence"/>
</dbReference>
<name>A0A4Z2IW53_9TELE</name>
<dbReference type="EMBL" id="SRLO01000046">
    <property type="protein sequence ID" value="TNN81463.1"/>
    <property type="molecule type" value="Genomic_DNA"/>
</dbReference>
<dbReference type="AlphaFoldDB" id="A0A4Z2IW53"/>
<proteinExistence type="predicted"/>
<protein>
    <submittedName>
        <fullName evidence="1">Uncharacterized protein</fullName>
    </submittedName>
</protein>
<keyword evidence="2" id="KW-1185">Reference proteome</keyword>
<gene>
    <name evidence="1" type="ORF">EYF80_008235</name>
</gene>